<keyword evidence="6" id="KW-0408">Iron</keyword>
<sequence>MARRDITIAPVTRIEGHAKITVHLDGDGHVQDARLHLTQLRGFEKFCEGRPFYELPFIMQRICGICPVSHAVASAKACDQILSVRVPDAGTRLRKIATLAQVIQSHSLSIFYLSSPDILLGMDAEPEQRNLFGVAKINPQLARDGVYLRKFGQHIIALMSGKRVHPGWIVPGGVARPLSADARAEMVAMLPEALAAAQRSLNWFKQSMEDYRDEIRTFANFPTLFMGIVGPGGGLEHTDGLIRVVDSAGKVIADGVDPADYQDYIGEYAESWSYMKFPFYKKTEPPNNVIRVGPLARLNIIDKVDMPRASQEWAEFRELERGVVFSSFHYHYARLIEVLYSVEKLAVLLDDPNVLSTRIRAKAEPNCLEGVGVAEAPRGMLIHHYKIDDQGLMTWANLTIATGFNNIAMNRGVLQVAKHYIKETKIPEGALNRLEAVIRAFDPCLSCASHAIGQMPMRVQLCGPDGNVLDEVYK</sequence>
<dbReference type="PROSITE" id="PS00508">
    <property type="entry name" value="NI_HGENASE_L_2"/>
    <property type="match status" value="1"/>
</dbReference>
<dbReference type="Proteomes" id="UP000178086">
    <property type="component" value="Unassembled WGS sequence"/>
</dbReference>
<keyword evidence="3 6" id="KW-0533">Nickel</keyword>
<evidence type="ECO:0000256" key="5">
    <source>
        <dbReference type="ARBA" id="ARBA00023002"/>
    </source>
</evidence>
<reference evidence="8 9" key="1">
    <citation type="journal article" date="2016" name="Nat. Commun.">
        <title>Thousands of microbial genomes shed light on interconnected biogeochemical processes in an aquifer system.</title>
        <authorList>
            <person name="Anantharaman K."/>
            <person name="Brown C.T."/>
            <person name="Hug L.A."/>
            <person name="Sharon I."/>
            <person name="Castelle C.J."/>
            <person name="Probst A.J."/>
            <person name="Thomas B.C."/>
            <person name="Singh A."/>
            <person name="Wilkins M.J."/>
            <person name="Karaoz U."/>
            <person name="Brodie E.L."/>
            <person name="Williams K.H."/>
            <person name="Hubbard S.S."/>
            <person name="Banfield J.F."/>
        </authorList>
    </citation>
    <scope>NUCLEOTIDE SEQUENCE [LARGE SCALE GENOMIC DNA]</scope>
</reference>
<feature type="binding site" evidence="6">
    <location>
        <position position="398"/>
    </location>
    <ligand>
        <name>Mg(2+)</name>
        <dbReference type="ChEBI" id="CHEBI:18420"/>
    </ligand>
</feature>
<keyword evidence="4 6" id="KW-0479">Metal-binding</keyword>
<dbReference type="GO" id="GO:0008901">
    <property type="term" value="F:ferredoxin hydrogenase activity"/>
    <property type="evidence" value="ECO:0007669"/>
    <property type="project" value="InterPro"/>
</dbReference>
<accession>A0A1F2UK82</accession>
<dbReference type="InterPro" id="IPR001501">
    <property type="entry name" value="Ni-dep_hyd_lsu"/>
</dbReference>
<dbReference type="EMBL" id="MELI01000068">
    <property type="protein sequence ID" value="OFW33421.1"/>
    <property type="molecule type" value="Genomic_DNA"/>
</dbReference>
<feature type="binding site" evidence="6">
    <location>
        <position position="444"/>
    </location>
    <ligand>
        <name>Ni(2+)</name>
        <dbReference type="ChEBI" id="CHEBI:49786"/>
    </ligand>
</feature>
<dbReference type="Pfam" id="PF00374">
    <property type="entry name" value="NiFeSe_Hases"/>
    <property type="match status" value="2"/>
</dbReference>
<evidence type="ECO:0000313" key="8">
    <source>
        <dbReference type="EMBL" id="OFW33421.1"/>
    </source>
</evidence>
<gene>
    <name evidence="8" type="ORF">A2074_01560</name>
</gene>
<dbReference type="PANTHER" id="PTHR43600:SF2">
    <property type="entry name" value="F420-NON-REDUCING HYDROGENASE VHU SUBUNIT A"/>
    <property type="match status" value="1"/>
</dbReference>
<evidence type="ECO:0000256" key="1">
    <source>
        <dbReference type="ARBA" id="ARBA00001967"/>
    </source>
</evidence>
<dbReference type="Gene3D" id="1.10.645.10">
    <property type="entry name" value="Cytochrome-c3 Hydrogenase, chain B"/>
    <property type="match status" value="1"/>
</dbReference>
<feature type="binding site" evidence="6">
    <location>
        <position position="450"/>
    </location>
    <ligand>
        <name>Mg(2+)</name>
        <dbReference type="ChEBI" id="CHEBI:18420"/>
    </ligand>
</feature>
<dbReference type="GO" id="GO:0016151">
    <property type="term" value="F:nickel cation binding"/>
    <property type="evidence" value="ECO:0007669"/>
    <property type="project" value="InterPro"/>
</dbReference>
<dbReference type="AlphaFoldDB" id="A0A1F2UK82"/>
<feature type="binding site" evidence="6">
    <location>
        <position position="447"/>
    </location>
    <ligand>
        <name>Fe cation</name>
        <dbReference type="ChEBI" id="CHEBI:24875"/>
    </ligand>
</feature>
<evidence type="ECO:0000256" key="2">
    <source>
        <dbReference type="ARBA" id="ARBA00009292"/>
    </source>
</evidence>
<evidence type="ECO:0000256" key="6">
    <source>
        <dbReference type="PIRSR" id="PIRSR601501-1"/>
    </source>
</evidence>
<organism evidence="8 9">
    <name type="scientific">Candidatus Aquicultor primus</name>
    <dbReference type="NCBI Taxonomy" id="1797195"/>
    <lineage>
        <taxon>Bacteria</taxon>
        <taxon>Bacillati</taxon>
        <taxon>Actinomycetota</taxon>
        <taxon>Candidatus Aquicultoria</taxon>
        <taxon>Candidatus Aquicultorales</taxon>
        <taxon>Candidatus Aquicultoraceae</taxon>
        <taxon>Candidatus Aquicultor</taxon>
    </lineage>
</organism>
<evidence type="ECO:0000256" key="4">
    <source>
        <dbReference type="ARBA" id="ARBA00022723"/>
    </source>
</evidence>
<feature type="binding site" evidence="6">
    <location>
        <position position="63"/>
    </location>
    <ligand>
        <name>Ni(2+)</name>
        <dbReference type="ChEBI" id="CHEBI:49786"/>
    </ligand>
</feature>
<dbReference type="SUPFAM" id="SSF56762">
    <property type="entry name" value="HydB/Nqo4-like"/>
    <property type="match status" value="1"/>
</dbReference>
<protein>
    <submittedName>
        <fullName evidence="8">NADP oxidoreductase</fullName>
    </submittedName>
</protein>
<evidence type="ECO:0000256" key="3">
    <source>
        <dbReference type="ARBA" id="ARBA00022596"/>
    </source>
</evidence>
<keyword evidence="5 7" id="KW-0560">Oxidoreductase</keyword>
<dbReference type="InterPro" id="IPR018194">
    <property type="entry name" value="Ni-dep_hyd_lsu_Ni_BS"/>
</dbReference>
<feature type="binding site" evidence="6">
    <location>
        <position position="44"/>
    </location>
    <ligand>
        <name>Mg(2+)</name>
        <dbReference type="ChEBI" id="CHEBI:18420"/>
    </ligand>
</feature>
<feature type="binding site" evidence="6">
    <location>
        <position position="66"/>
    </location>
    <ligand>
        <name>Fe cation</name>
        <dbReference type="ChEBI" id="CHEBI:24875"/>
    </ligand>
</feature>
<comment type="cofactor">
    <cofactor evidence="6">
        <name>Fe cation</name>
        <dbReference type="ChEBI" id="CHEBI:24875"/>
    </cofactor>
</comment>
<evidence type="ECO:0000313" key="9">
    <source>
        <dbReference type="Proteomes" id="UP000178086"/>
    </source>
</evidence>
<dbReference type="PANTHER" id="PTHR43600">
    <property type="entry name" value="COENZYME F420 HYDROGENASE, SUBUNIT ALPHA"/>
    <property type="match status" value="1"/>
</dbReference>
<evidence type="ECO:0000256" key="7">
    <source>
        <dbReference type="RuleBase" id="RU003896"/>
    </source>
</evidence>
<comment type="similarity">
    <text evidence="2 7">Belongs to the [NiFe]/[NiFeSe] hydrogenase large subunit family.</text>
</comment>
<keyword evidence="6" id="KW-0460">Magnesium</keyword>
<comment type="caution">
    <text evidence="8">The sequence shown here is derived from an EMBL/GenBank/DDBJ whole genome shotgun (WGS) entry which is preliminary data.</text>
</comment>
<name>A0A1F2UK82_9ACTN</name>
<dbReference type="InterPro" id="IPR029014">
    <property type="entry name" value="NiFe-Hase_large"/>
</dbReference>
<comment type="cofactor">
    <cofactor evidence="1 6">
        <name>Ni(2+)</name>
        <dbReference type="ChEBI" id="CHEBI:49786"/>
    </cofactor>
</comment>
<feature type="binding site" evidence="6">
    <location>
        <position position="66"/>
    </location>
    <ligand>
        <name>Ni(2+)</name>
        <dbReference type="ChEBI" id="CHEBI:49786"/>
    </ligand>
</feature>
<proteinExistence type="inferred from homology"/>
<dbReference type="PROSITE" id="PS00507">
    <property type="entry name" value="NI_HGENASE_L_1"/>
    <property type="match status" value="1"/>
</dbReference>